<gene>
    <name evidence="1" type="ORF">IFO67_02475</name>
</gene>
<proteinExistence type="predicted"/>
<evidence type="ECO:0000313" key="2">
    <source>
        <dbReference type="Proteomes" id="UP000603602"/>
    </source>
</evidence>
<reference evidence="2" key="1">
    <citation type="submission" date="2023-07" db="EMBL/GenBank/DDBJ databases">
        <title>Thauera sp. CAU 1555 isolated from sand of Yaerae Beach.</title>
        <authorList>
            <person name="Kim W."/>
        </authorList>
    </citation>
    <scope>NUCLEOTIDE SEQUENCE [LARGE SCALE GENOMIC DNA]</scope>
    <source>
        <strain evidence="2">CAU 1555</strain>
    </source>
</reference>
<dbReference type="Proteomes" id="UP000603602">
    <property type="component" value="Unassembled WGS sequence"/>
</dbReference>
<accession>A0ABR9B5T3</accession>
<dbReference type="EMBL" id="JACYTO010000001">
    <property type="protein sequence ID" value="MBD8501737.1"/>
    <property type="molecule type" value="Genomic_DNA"/>
</dbReference>
<protein>
    <submittedName>
        <fullName evidence="1">Uncharacterized protein</fullName>
    </submittedName>
</protein>
<sequence length="154" mass="17193">MDHEMQAKRRRDAALLNYPHSRTDRALRPRFCLYRSNGELFFVNHTDETLDWVANGSVGGFIDADGDPVATTDAQTRYEQVLPGEGVLIDVFDDLFDCDLYIASTITVASAVSGVLQFHCADKGGAHGRVLLWQDGFVSPQVRMEVLTEDRNSK</sequence>
<dbReference type="RefSeq" id="WP_187716568.1">
    <property type="nucleotide sequence ID" value="NZ_JACTAH010000001.1"/>
</dbReference>
<comment type="caution">
    <text evidence="1">The sequence shown here is derived from an EMBL/GenBank/DDBJ whole genome shotgun (WGS) entry which is preliminary data.</text>
</comment>
<name>A0ABR9B5T3_9RHOO</name>
<keyword evidence="2" id="KW-1185">Reference proteome</keyword>
<organism evidence="1 2">
    <name type="scientific">Thauera sedimentorum</name>
    <dbReference type="NCBI Taxonomy" id="2767595"/>
    <lineage>
        <taxon>Bacteria</taxon>
        <taxon>Pseudomonadati</taxon>
        <taxon>Pseudomonadota</taxon>
        <taxon>Betaproteobacteria</taxon>
        <taxon>Rhodocyclales</taxon>
        <taxon>Zoogloeaceae</taxon>
        <taxon>Thauera</taxon>
    </lineage>
</organism>
<evidence type="ECO:0000313" key="1">
    <source>
        <dbReference type="EMBL" id="MBD8501737.1"/>
    </source>
</evidence>